<dbReference type="AlphaFoldDB" id="A0AAU0PYY8"/>
<keyword evidence="3" id="KW-1185">Reference proteome</keyword>
<dbReference type="InterPro" id="IPR050229">
    <property type="entry name" value="GlpE_sulfurtransferase"/>
</dbReference>
<proteinExistence type="predicted"/>
<dbReference type="SMART" id="SM00450">
    <property type="entry name" value="RHOD"/>
    <property type="match status" value="1"/>
</dbReference>
<dbReference type="SUPFAM" id="SSF52821">
    <property type="entry name" value="Rhodanese/Cell cycle control phosphatase"/>
    <property type="match status" value="1"/>
</dbReference>
<name>A0AAU0PYY8_9CORY</name>
<dbReference type="InterPro" id="IPR036873">
    <property type="entry name" value="Rhodanese-like_dom_sf"/>
</dbReference>
<accession>A0AAU0PYY8</accession>
<dbReference type="PANTHER" id="PTHR43031">
    <property type="entry name" value="FAD-DEPENDENT OXIDOREDUCTASE"/>
    <property type="match status" value="1"/>
</dbReference>
<sequence length="101" mass="11075">MESVTVHDIPDGAQFVDVREADEYADGHAEGAINIPLSELMGRYQELDFDQPAYIICLSGGRSTRACQFLEQNGLDVINVKDGTLAWREAKLPMETGSGDD</sequence>
<evidence type="ECO:0000313" key="2">
    <source>
        <dbReference type="EMBL" id="WPF24560.1"/>
    </source>
</evidence>
<dbReference type="Gene3D" id="3.40.250.10">
    <property type="entry name" value="Rhodanese-like domain"/>
    <property type="match status" value="1"/>
</dbReference>
<dbReference type="CDD" id="cd00158">
    <property type="entry name" value="RHOD"/>
    <property type="match status" value="1"/>
</dbReference>
<dbReference type="PROSITE" id="PS50206">
    <property type="entry name" value="RHODANESE_3"/>
    <property type="match status" value="1"/>
</dbReference>
<dbReference type="InterPro" id="IPR001763">
    <property type="entry name" value="Rhodanese-like_dom"/>
</dbReference>
<dbReference type="PANTHER" id="PTHR43031:SF18">
    <property type="entry name" value="RHODANESE-RELATED SULFURTRANSFERASES"/>
    <property type="match status" value="1"/>
</dbReference>
<reference evidence="2 3" key="1">
    <citation type="submission" date="2023-10" db="EMBL/GenBank/DDBJ databases">
        <title>complete genome sequence of Corynebacterium pseudokroppenstedtii P15-C1.</title>
        <authorList>
            <person name="Bruggemann H."/>
            <person name="Poehlein A."/>
        </authorList>
    </citation>
    <scope>NUCLEOTIDE SEQUENCE [LARGE SCALE GENOMIC DNA]</scope>
    <source>
        <strain evidence="2 3">P15_C1</strain>
    </source>
</reference>
<dbReference type="Pfam" id="PF00581">
    <property type="entry name" value="Rhodanese"/>
    <property type="match status" value="1"/>
</dbReference>
<dbReference type="EMBL" id="CP137757">
    <property type="protein sequence ID" value="WPF24560.1"/>
    <property type="molecule type" value="Genomic_DNA"/>
</dbReference>
<evidence type="ECO:0000313" key="3">
    <source>
        <dbReference type="Proteomes" id="UP001174314"/>
    </source>
</evidence>
<dbReference type="RefSeq" id="WP_204087447.1">
    <property type="nucleotide sequence ID" value="NZ_CP137757.1"/>
</dbReference>
<dbReference type="KEGG" id="cpsk:Q0N40_08480"/>
<gene>
    <name evidence="2" type="ORF">Q0N40_08480</name>
</gene>
<organism evidence="2 3">
    <name type="scientific">Corynebacterium pseudokroppenstedtii</name>
    <dbReference type="NCBI Taxonomy" id="2804917"/>
    <lineage>
        <taxon>Bacteria</taxon>
        <taxon>Bacillati</taxon>
        <taxon>Actinomycetota</taxon>
        <taxon>Actinomycetes</taxon>
        <taxon>Mycobacteriales</taxon>
        <taxon>Corynebacteriaceae</taxon>
        <taxon>Corynebacterium</taxon>
    </lineage>
</organism>
<evidence type="ECO:0000259" key="1">
    <source>
        <dbReference type="PROSITE" id="PS50206"/>
    </source>
</evidence>
<feature type="domain" description="Rhodanese" evidence="1">
    <location>
        <begin position="9"/>
        <end position="96"/>
    </location>
</feature>
<protein>
    <submittedName>
        <fullName evidence="2">Rhodanese-like domain-containing protein</fullName>
    </submittedName>
</protein>
<dbReference type="Proteomes" id="UP001174314">
    <property type="component" value="Chromosome"/>
</dbReference>